<keyword evidence="9 10" id="KW-0472">Membrane</keyword>
<feature type="transmembrane region" description="Helical" evidence="10">
    <location>
        <begin position="27"/>
        <end position="48"/>
    </location>
</feature>
<dbReference type="KEGG" id="vcw:GJQ55_09540"/>
<dbReference type="EMBL" id="CP046056">
    <property type="protein sequence ID" value="QQD24686.1"/>
    <property type="molecule type" value="Genomic_DNA"/>
</dbReference>
<organism evidence="11 12">
    <name type="scientific">Venatoribacter cucullus</name>
    <dbReference type="NCBI Taxonomy" id="2661630"/>
    <lineage>
        <taxon>Bacteria</taxon>
        <taxon>Pseudomonadati</taxon>
        <taxon>Pseudomonadota</taxon>
        <taxon>Gammaproteobacteria</taxon>
        <taxon>Oceanospirillales</taxon>
        <taxon>Oceanospirillaceae</taxon>
        <taxon>Venatoribacter</taxon>
    </lineage>
</organism>
<keyword evidence="10" id="KW-0997">Cell inner membrane</keyword>
<evidence type="ECO:0000256" key="7">
    <source>
        <dbReference type="ARBA" id="ARBA00022779"/>
    </source>
</evidence>
<evidence type="ECO:0000256" key="6">
    <source>
        <dbReference type="ARBA" id="ARBA00022692"/>
    </source>
</evidence>
<keyword evidence="11" id="KW-0282">Flagellum</keyword>
<keyword evidence="12" id="KW-1185">Reference proteome</keyword>
<evidence type="ECO:0000313" key="12">
    <source>
        <dbReference type="Proteomes" id="UP000596074"/>
    </source>
</evidence>
<evidence type="ECO:0000313" key="11">
    <source>
        <dbReference type="EMBL" id="QQD24686.1"/>
    </source>
</evidence>
<dbReference type="GO" id="GO:0071978">
    <property type="term" value="P:bacterial-type flagellum-dependent swarming motility"/>
    <property type="evidence" value="ECO:0007669"/>
    <property type="project" value="TreeGrafter"/>
</dbReference>
<evidence type="ECO:0000256" key="9">
    <source>
        <dbReference type="ARBA" id="ARBA00023136"/>
    </source>
</evidence>
<comment type="function">
    <text evidence="1 10">Controls the rotational direction of flagella during chemotaxis.</text>
</comment>
<evidence type="ECO:0000256" key="5">
    <source>
        <dbReference type="ARBA" id="ARBA00022500"/>
    </source>
</evidence>
<reference evidence="11 12" key="1">
    <citation type="submission" date="2019-11" db="EMBL/GenBank/DDBJ databases">
        <title>Venatorbacter sp. nov. a predator of Campylobacter and other Gram-negative bacteria.</title>
        <authorList>
            <person name="Saeedi A."/>
            <person name="Cummings N.J."/>
            <person name="Connerton I.F."/>
            <person name="Connerton P.L."/>
        </authorList>
    </citation>
    <scope>NUCLEOTIDE SEQUENCE [LARGE SCALE GENOMIC DNA]</scope>
    <source>
        <strain evidence="11">XL5</strain>
    </source>
</reference>
<dbReference type="InterPro" id="IPR005503">
    <property type="entry name" value="FliL"/>
</dbReference>
<comment type="subcellular location">
    <subcellularLocation>
        <location evidence="10">Cell inner membrane</location>
    </subcellularLocation>
    <subcellularLocation>
        <location evidence="2">Cell membrane</location>
        <topology evidence="2">Single-pass membrane protein</topology>
    </subcellularLocation>
</comment>
<evidence type="ECO:0000256" key="8">
    <source>
        <dbReference type="ARBA" id="ARBA00022989"/>
    </source>
</evidence>
<keyword evidence="8 10" id="KW-1133">Transmembrane helix</keyword>
<keyword evidence="11" id="KW-0966">Cell projection</keyword>
<dbReference type="GO" id="GO:0006935">
    <property type="term" value="P:chemotaxis"/>
    <property type="evidence" value="ECO:0007669"/>
    <property type="project" value="UniProtKB-KW"/>
</dbReference>
<comment type="similarity">
    <text evidence="3 10">Belongs to the FliL family.</text>
</comment>
<sequence length="175" mass="19088">MAAEQDLTLDDGTGAATPPPANGKKKLILLIAGALLLVVIAVGATLWLMRDQLAGDAGDGPVAEAAPVVLPVQYVIMKPEFVVSFQVGQRQRFLQLTLEIMTRQPAVVDALRLHDPLLRNEIIRIISEQSFNHLRTAEGRVELQQRLLEHIALLVKRESGADGVEAVLFTNLVMQ</sequence>
<evidence type="ECO:0000256" key="4">
    <source>
        <dbReference type="ARBA" id="ARBA00022475"/>
    </source>
</evidence>
<dbReference type="Proteomes" id="UP000596074">
    <property type="component" value="Chromosome"/>
</dbReference>
<evidence type="ECO:0000256" key="10">
    <source>
        <dbReference type="RuleBase" id="RU364125"/>
    </source>
</evidence>
<evidence type="ECO:0000256" key="2">
    <source>
        <dbReference type="ARBA" id="ARBA00004162"/>
    </source>
</evidence>
<dbReference type="GO" id="GO:0005886">
    <property type="term" value="C:plasma membrane"/>
    <property type="evidence" value="ECO:0007669"/>
    <property type="project" value="UniProtKB-SubCell"/>
</dbReference>
<dbReference type="GO" id="GO:0009425">
    <property type="term" value="C:bacterial-type flagellum basal body"/>
    <property type="evidence" value="ECO:0007669"/>
    <property type="project" value="InterPro"/>
</dbReference>
<name>A0A9X7V0Q9_9GAMM</name>
<keyword evidence="4" id="KW-1003">Cell membrane</keyword>
<proteinExistence type="inferred from homology"/>
<gene>
    <name evidence="11" type="ORF">GJQ55_09540</name>
</gene>
<accession>A0A9X7V0Q9</accession>
<keyword evidence="11" id="KW-0969">Cilium</keyword>
<keyword evidence="5 10" id="KW-0145">Chemotaxis</keyword>
<evidence type="ECO:0000256" key="1">
    <source>
        <dbReference type="ARBA" id="ARBA00002254"/>
    </source>
</evidence>
<keyword evidence="7 10" id="KW-0283">Flagellar rotation</keyword>
<keyword evidence="6 10" id="KW-0812">Transmembrane</keyword>
<dbReference type="PANTHER" id="PTHR35091:SF2">
    <property type="entry name" value="FLAGELLAR PROTEIN FLIL"/>
    <property type="match status" value="1"/>
</dbReference>
<dbReference type="Pfam" id="PF03748">
    <property type="entry name" value="FliL"/>
    <property type="match status" value="1"/>
</dbReference>
<evidence type="ECO:0000256" key="3">
    <source>
        <dbReference type="ARBA" id="ARBA00008281"/>
    </source>
</evidence>
<dbReference type="RefSeq" id="WP_228344746.1">
    <property type="nucleotide sequence ID" value="NZ_CP046056.1"/>
</dbReference>
<dbReference type="AlphaFoldDB" id="A0A9X7V0Q9"/>
<dbReference type="PANTHER" id="PTHR35091">
    <property type="entry name" value="FLAGELLAR PROTEIN FLIL"/>
    <property type="match status" value="1"/>
</dbReference>
<protein>
    <recommendedName>
        <fullName evidence="10">Flagellar protein FliL</fullName>
    </recommendedName>
</protein>